<dbReference type="PROSITE" id="PS00076">
    <property type="entry name" value="PYRIDINE_REDOX_1"/>
    <property type="match status" value="1"/>
</dbReference>
<keyword evidence="5" id="KW-0963">Cytoplasm</keyword>
<name>A0ABX8SKZ8_9ACTN</name>
<dbReference type="PIRSF" id="PIRSF000350">
    <property type="entry name" value="Mercury_reductase_MerA"/>
    <property type="match status" value="1"/>
</dbReference>
<evidence type="ECO:0000256" key="9">
    <source>
        <dbReference type="ARBA" id="ARBA00023027"/>
    </source>
</evidence>
<keyword evidence="9 13" id="KW-0520">NAD</keyword>
<feature type="domain" description="FAD/NAD(P)-binding" evidence="15">
    <location>
        <begin position="5"/>
        <end position="316"/>
    </location>
</feature>
<dbReference type="PANTHER" id="PTHR22912">
    <property type="entry name" value="DISULFIDE OXIDOREDUCTASE"/>
    <property type="match status" value="1"/>
</dbReference>
<dbReference type="EMBL" id="CP079216">
    <property type="protein sequence ID" value="QXT63325.1"/>
    <property type="molecule type" value="Genomic_DNA"/>
</dbReference>
<dbReference type="InterPro" id="IPR006258">
    <property type="entry name" value="Lipoamide_DH"/>
</dbReference>
<dbReference type="NCBIfam" id="TIGR01350">
    <property type="entry name" value="lipoamide_DH"/>
    <property type="match status" value="1"/>
</dbReference>
<keyword evidence="8 13" id="KW-0560">Oxidoreductase</keyword>
<protein>
    <recommendedName>
        <fullName evidence="4 13">Dihydrolipoyl dehydrogenase</fullName>
        <ecNumber evidence="3 13">1.8.1.4</ecNumber>
    </recommendedName>
</protein>
<evidence type="ECO:0000256" key="7">
    <source>
        <dbReference type="ARBA" id="ARBA00022827"/>
    </source>
</evidence>
<evidence type="ECO:0000313" key="17">
    <source>
        <dbReference type="Proteomes" id="UP000824504"/>
    </source>
</evidence>
<comment type="miscellaneous">
    <text evidence="13">The active site is a redox-active disulfide bond.</text>
</comment>
<dbReference type="EC" id="1.8.1.4" evidence="3 13"/>
<evidence type="ECO:0000313" key="16">
    <source>
        <dbReference type="EMBL" id="QXT63325.1"/>
    </source>
</evidence>
<dbReference type="GO" id="GO:0004148">
    <property type="term" value="F:dihydrolipoyl dehydrogenase (NADH) activity"/>
    <property type="evidence" value="ECO:0007669"/>
    <property type="project" value="UniProtKB-EC"/>
</dbReference>
<evidence type="ECO:0000259" key="15">
    <source>
        <dbReference type="Pfam" id="PF07992"/>
    </source>
</evidence>
<evidence type="ECO:0000256" key="10">
    <source>
        <dbReference type="ARBA" id="ARBA00023157"/>
    </source>
</evidence>
<dbReference type="Proteomes" id="UP000824504">
    <property type="component" value="Chromosome"/>
</dbReference>
<evidence type="ECO:0000256" key="6">
    <source>
        <dbReference type="ARBA" id="ARBA00022630"/>
    </source>
</evidence>
<keyword evidence="7 13" id="KW-0274">FAD</keyword>
<sequence>MSTTFDVIVLGGGPGGYIAAERLGHAKKNVLLIEADALGGTCLNVGCIPTKALLNAAKTYEHAVHGAQLGVRVDGASVDWAELQKWKNKTVATLVGGVGAAEKKAGVTVVKGYGRFDGPGRVTVDGTTYTAEHVILATGSVPVMPPIPGAADNPRVLDSTGMLSVPEIPARLAVIGGGVIGLEFASLFAMLGSEVTVIEMLPEVVPFMDDELAAQLRKGLADIDVKLECKVTSIDGGTVHYETMAGTAESVDADVVLMAVGRRPAVAGWGAEDSSLEFSGKGVVVDDRMRTNLPNVWAVGDVTGRSLLAHAAYRMGEIAVANILDPEAFRRGEIMRWNTIPWAVYSNPEAAGIGLTESQARAKGIDVKSVTVPGYLSGRFVAESGVKAPGAAKLIWDGATGQVLGIHVLGSYASEMIWGASVVLETEVSITDLRQVVFPHPTVSELIREAAWAAQA</sequence>
<keyword evidence="6 13" id="KW-0285">Flavoprotein</keyword>
<evidence type="ECO:0000259" key="14">
    <source>
        <dbReference type="Pfam" id="PF02852"/>
    </source>
</evidence>
<keyword evidence="10" id="KW-1015">Disulfide bond</keyword>
<keyword evidence="17" id="KW-1185">Reference proteome</keyword>
<gene>
    <name evidence="16" type="primary">lpdA</name>
    <name evidence="16" type="ORF">KDB89_02235</name>
</gene>
<evidence type="ECO:0000256" key="5">
    <source>
        <dbReference type="ARBA" id="ARBA00022490"/>
    </source>
</evidence>
<dbReference type="Pfam" id="PF07992">
    <property type="entry name" value="Pyr_redox_2"/>
    <property type="match status" value="1"/>
</dbReference>
<dbReference type="InterPro" id="IPR004099">
    <property type="entry name" value="Pyr_nucl-diS_OxRdtase_dimer"/>
</dbReference>
<dbReference type="RefSeq" id="WP_219083124.1">
    <property type="nucleotide sequence ID" value="NZ_CP079216.1"/>
</dbReference>
<dbReference type="InterPro" id="IPR012999">
    <property type="entry name" value="Pyr_OxRdtase_I_AS"/>
</dbReference>
<dbReference type="PANTHER" id="PTHR22912:SF217">
    <property type="entry name" value="DIHYDROLIPOYL DEHYDROGENASE"/>
    <property type="match status" value="1"/>
</dbReference>
<evidence type="ECO:0000256" key="13">
    <source>
        <dbReference type="RuleBase" id="RU003692"/>
    </source>
</evidence>
<evidence type="ECO:0000256" key="8">
    <source>
        <dbReference type="ARBA" id="ARBA00023002"/>
    </source>
</evidence>
<accession>A0ABX8SKZ8</accession>
<comment type="cofactor">
    <cofactor evidence="13">
        <name>FAD</name>
        <dbReference type="ChEBI" id="CHEBI:57692"/>
    </cofactor>
    <text evidence="13">Binds 1 FAD per subunit.</text>
</comment>
<proteinExistence type="inferred from homology"/>
<evidence type="ECO:0000256" key="4">
    <source>
        <dbReference type="ARBA" id="ARBA00016961"/>
    </source>
</evidence>
<evidence type="ECO:0000256" key="3">
    <source>
        <dbReference type="ARBA" id="ARBA00012608"/>
    </source>
</evidence>
<organism evidence="16 17">
    <name type="scientific">Tessaracoccus palaemonis</name>
    <dbReference type="NCBI Taxonomy" id="2829499"/>
    <lineage>
        <taxon>Bacteria</taxon>
        <taxon>Bacillati</taxon>
        <taxon>Actinomycetota</taxon>
        <taxon>Actinomycetes</taxon>
        <taxon>Propionibacteriales</taxon>
        <taxon>Propionibacteriaceae</taxon>
        <taxon>Tessaracoccus</taxon>
    </lineage>
</organism>
<dbReference type="Pfam" id="PF02852">
    <property type="entry name" value="Pyr_redox_dim"/>
    <property type="match status" value="1"/>
</dbReference>
<feature type="domain" description="Pyridine nucleotide-disulphide oxidoreductase dimerisation" evidence="14">
    <location>
        <begin position="340"/>
        <end position="451"/>
    </location>
</feature>
<comment type="subcellular location">
    <subcellularLocation>
        <location evidence="1">Cytoplasm</location>
    </subcellularLocation>
</comment>
<dbReference type="InterPro" id="IPR023753">
    <property type="entry name" value="FAD/NAD-binding_dom"/>
</dbReference>
<comment type="similarity">
    <text evidence="2 13">Belongs to the class-I pyridine nucleotide-disulfide oxidoreductase family.</text>
</comment>
<evidence type="ECO:0000256" key="1">
    <source>
        <dbReference type="ARBA" id="ARBA00004496"/>
    </source>
</evidence>
<dbReference type="InterPro" id="IPR001100">
    <property type="entry name" value="Pyr_nuc-diS_OxRdtase"/>
</dbReference>
<dbReference type="InterPro" id="IPR050151">
    <property type="entry name" value="Class-I_Pyr_Nuc-Dis_Oxidored"/>
</dbReference>
<evidence type="ECO:0000256" key="12">
    <source>
        <dbReference type="ARBA" id="ARBA00049187"/>
    </source>
</evidence>
<evidence type="ECO:0000256" key="2">
    <source>
        <dbReference type="ARBA" id="ARBA00007532"/>
    </source>
</evidence>
<evidence type="ECO:0000256" key="11">
    <source>
        <dbReference type="ARBA" id="ARBA00023284"/>
    </source>
</evidence>
<reference evidence="16 17" key="1">
    <citation type="submission" date="2021-07" db="EMBL/GenBank/DDBJ databases">
        <title>complete genome sequencing of Tessaracoccus sp.J1M15.</title>
        <authorList>
            <person name="Bae J.-W."/>
            <person name="Kim D.-y."/>
        </authorList>
    </citation>
    <scope>NUCLEOTIDE SEQUENCE [LARGE SCALE GENOMIC DNA]</scope>
    <source>
        <strain evidence="16 17">J1M15</strain>
    </source>
</reference>
<keyword evidence="11 13" id="KW-0676">Redox-active center</keyword>
<comment type="catalytic activity">
    <reaction evidence="12 13">
        <text>N(6)-[(R)-dihydrolipoyl]-L-lysyl-[protein] + NAD(+) = N(6)-[(R)-lipoyl]-L-lysyl-[protein] + NADH + H(+)</text>
        <dbReference type="Rhea" id="RHEA:15045"/>
        <dbReference type="Rhea" id="RHEA-COMP:10474"/>
        <dbReference type="Rhea" id="RHEA-COMP:10475"/>
        <dbReference type="ChEBI" id="CHEBI:15378"/>
        <dbReference type="ChEBI" id="CHEBI:57540"/>
        <dbReference type="ChEBI" id="CHEBI:57945"/>
        <dbReference type="ChEBI" id="CHEBI:83099"/>
        <dbReference type="ChEBI" id="CHEBI:83100"/>
        <dbReference type="EC" id="1.8.1.4"/>
    </reaction>
</comment>